<name>C6BWL3_MARSD</name>
<dbReference type="STRING" id="526222.Desal_2237"/>
<dbReference type="KEGG" id="dsa:Desal_2237"/>
<comment type="subcellular location">
    <subcellularLocation>
        <location evidence="2">Endomembrane system</location>
        <topology evidence="2">Peripheral membrane protein</topology>
    </subcellularLocation>
</comment>
<dbReference type="InterPro" id="IPR020546">
    <property type="entry name" value="ATP_synth_F1_dsu/esu_N"/>
</dbReference>
<evidence type="ECO:0000256" key="3">
    <source>
        <dbReference type="ARBA" id="ARBA00005712"/>
    </source>
</evidence>
<dbReference type="InterPro" id="IPR036771">
    <property type="entry name" value="ATPsynth_dsu/esu_N"/>
</dbReference>
<keyword evidence="6" id="KW-0472">Membrane</keyword>
<dbReference type="AlphaFoldDB" id="C6BWL3"/>
<dbReference type="GO" id="GO:0012505">
    <property type="term" value="C:endomembrane system"/>
    <property type="evidence" value="ECO:0007669"/>
    <property type="project" value="UniProtKB-SubCell"/>
</dbReference>
<keyword evidence="7" id="KW-0066">ATP synthesis</keyword>
<keyword evidence="4" id="KW-0813">Transport</keyword>
<dbReference type="RefSeq" id="WP_015852109.1">
    <property type="nucleotide sequence ID" value="NC_012881.1"/>
</dbReference>
<evidence type="ECO:0000313" key="10">
    <source>
        <dbReference type="Proteomes" id="UP000002601"/>
    </source>
</evidence>
<dbReference type="SUPFAM" id="SSF51344">
    <property type="entry name" value="Epsilon subunit of F1F0-ATP synthase N-terminal domain"/>
    <property type="match status" value="1"/>
</dbReference>
<keyword evidence="7" id="KW-0139">CF(1)</keyword>
<feature type="domain" description="ATP synthase F1 complex delta/epsilon subunit N-terminal" evidence="8">
    <location>
        <begin position="1"/>
        <end position="79"/>
    </location>
</feature>
<dbReference type="NCBIfam" id="TIGR03166">
    <property type="entry name" value="alt_F1F0_F1_eps"/>
    <property type="match status" value="1"/>
</dbReference>
<accession>C6BWL3</accession>
<evidence type="ECO:0000256" key="2">
    <source>
        <dbReference type="ARBA" id="ARBA00004184"/>
    </source>
</evidence>
<dbReference type="eggNOG" id="COG0355">
    <property type="taxonomic scope" value="Bacteria"/>
</dbReference>
<evidence type="ECO:0000256" key="5">
    <source>
        <dbReference type="ARBA" id="ARBA00023065"/>
    </source>
</evidence>
<keyword evidence="10" id="KW-1185">Reference proteome</keyword>
<dbReference type="InterPro" id="IPR024037">
    <property type="entry name" value="Alt_ATP_synth_F1_esu"/>
</dbReference>
<dbReference type="CDD" id="cd12152">
    <property type="entry name" value="F1-ATPase_delta"/>
    <property type="match status" value="1"/>
</dbReference>
<dbReference type="GO" id="GO:0046933">
    <property type="term" value="F:proton-transporting ATP synthase activity, rotational mechanism"/>
    <property type="evidence" value="ECO:0007669"/>
    <property type="project" value="InterPro"/>
</dbReference>
<gene>
    <name evidence="9" type="ordered locus">Desal_2237</name>
</gene>
<sequence length="126" mass="13337">MRLKILIPAGLFLDRLVDKVLAESTKGGFCLLPNHIDTASALAPGILTYEVEGQAHHLAVNGGVLVKKGDSVRVSSRAAVAGELGELEAEVLRMQDEASEAEKSARSAVAKLEAGFVRTLIEVETT</sequence>
<reference evidence="9 10" key="1">
    <citation type="submission" date="2009-06" db="EMBL/GenBank/DDBJ databases">
        <title>Complete sequence of Desulfovibrio salexigens DSM 2638.</title>
        <authorList>
            <consortium name="US DOE Joint Genome Institute"/>
            <person name="Lucas S."/>
            <person name="Copeland A."/>
            <person name="Lapidus A."/>
            <person name="Glavina del Rio T."/>
            <person name="Tice H."/>
            <person name="Bruce D."/>
            <person name="Goodwin L."/>
            <person name="Pitluck S."/>
            <person name="Munk A.C."/>
            <person name="Brettin T."/>
            <person name="Detter J.C."/>
            <person name="Han C."/>
            <person name="Tapia R."/>
            <person name="Larimer F."/>
            <person name="Land M."/>
            <person name="Hauser L."/>
            <person name="Kyrpides N."/>
            <person name="Anderson I."/>
            <person name="Wall J.D."/>
            <person name="Arkin A.P."/>
            <person name="Dehal P."/>
            <person name="Chivian D."/>
            <person name="Giles B."/>
            <person name="Hazen T.C."/>
        </authorList>
    </citation>
    <scope>NUCLEOTIDE SEQUENCE [LARGE SCALE GENOMIC DNA]</scope>
    <source>
        <strain evidence="10">ATCC 14822 / DSM 2638 / NCIMB 8403 / VKM B-1763</strain>
    </source>
</reference>
<dbReference type="OrthoDB" id="8546953at2"/>
<keyword evidence="5" id="KW-0406">Ion transport</keyword>
<dbReference type="Gene3D" id="2.60.15.10">
    <property type="entry name" value="F0F1 ATP synthase delta/epsilon subunit, N-terminal"/>
    <property type="match status" value="1"/>
</dbReference>
<comment type="function">
    <text evidence="1">Produces ATP from ADP in the presence of a proton gradient across the membrane.</text>
</comment>
<dbReference type="Proteomes" id="UP000002601">
    <property type="component" value="Chromosome"/>
</dbReference>
<evidence type="ECO:0000256" key="4">
    <source>
        <dbReference type="ARBA" id="ARBA00022448"/>
    </source>
</evidence>
<evidence type="ECO:0000256" key="7">
    <source>
        <dbReference type="ARBA" id="ARBA00023196"/>
    </source>
</evidence>
<evidence type="ECO:0000256" key="1">
    <source>
        <dbReference type="ARBA" id="ARBA00003543"/>
    </source>
</evidence>
<dbReference type="GO" id="GO:0045259">
    <property type="term" value="C:proton-transporting ATP synthase complex"/>
    <property type="evidence" value="ECO:0007669"/>
    <property type="project" value="UniProtKB-KW"/>
</dbReference>
<evidence type="ECO:0000313" key="9">
    <source>
        <dbReference type="EMBL" id="ACS80293.1"/>
    </source>
</evidence>
<dbReference type="Pfam" id="PF02823">
    <property type="entry name" value="ATP-synt_DE_N"/>
    <property type="match status" value="1"/>
</dbReference>
<dbReference type="HOGENOM" id="CLU_149174_0_0_7"/>
<evidence type="ECO:0000256" key="6">
    <source>
        <dbReference type="ARBA" id="ARBA00023136"/>
    </source>
</evidence>
<protein>
    <submittedName>
        <fullName evidence="9">ATP synthase F1, epsilon subunit</fullName>
    </submittedName>
</protein>
<dbReference type="EMBL" id="CP001649">
    <property type="protein sequence ID" value="ACS80293.1"/>
    <property type="molecule type" value="Genomic_DNA"/>
</dbReference>
<organism evidence="9 10">
    <name type="scientific">Maridesulfovibrio salexigens (strain ATCC 14822 / DSM 2638 / NCIMB 8403 / VKM B-1763)</name>
    <name type="common">Desulfovibrio salexigens</name>
    <dbReference type="NCBI Taxonomy" id="526222"/>
    <lineage>
        <taxon>Bacteria</taxon>
        <taxon>Pseudomonadati</taxon>
        <taxon>Thermodesulfobacteriota</taxon>
        <taxon>Desulfovibrionia</taxon>
        <taxon>Desulfovibrionales</taxon>
        <taxon>Desulfovibrionaceae</taxon>
        <taxon>Maridesulfovibrio</taxon>
    </lineage>
</organism>
<evidence type="ECO:0000259" key="8">
    <source>
        <dbReference type="Pfam" id="PF02823"/>
    </source>
</evidence>
<proteinExistence type="inferred from homology"/>
<dbReference type="InterPro" id="IPR001469">
    <property type="entry name" value="ATP_synth_F1_dsu/esu"/>
</dbReference>
<comment type="similarity">
    <text evidence="3">Belongs to the ATPase epsilon chain family.</text>
</comment>